<reference evidence="4" key="1">
    <citation type="journal article" date="2017" name="Med. Chem. Commun.">
        <title>Nonomuraea sp. ATCC 55076 harbours the largest actinomycete chromosome to date and the kistamicin biosynthetic gene cluster.</title>
        <authorList>
            <person name="Nazari B."/>
            <person name="Forneris C.C."/>
            <person name="Gibson M.I."/>
            <person name="Moon K."/>
            <person name="Schramma K.R."/>
            <person name="Seyedsayamdost M.R."/>
        </authorList>
    </citation>
    <scope>NUCLEOTIDE SEQUENCE [LARGE SCALE GENOMIC DNA]</scope>
    <source>
        <strain evidence="4">ATCC 55076</strain>
    </source>
</reference>
<sequence>MSITYPAAPRRPERNEVGGLVFDDPYQWLEDDDGDGVAAWQRAQDDLARSYVHAWPHYDRLAARVGELVEQMDARNLVVPVRHGPDGSAPASPTGATSWCSRRPTTSPAPGGPSSTSTSCPPTAPRCA</sequence>
<dbReference type="InterPro" id="IPR023302">
    <property type="entry name" value="Pept_S9A_N"/>
</dbReference>
<dbReference type="InterPro" id="IPR029058">
    <property type="entry name" value="AB_hydrolase_fold"/>
</dbReference>
<protein>
    <recommendedName>
        <fullName evidence="2">Peptidase S9A N-terminal domain-containing protein</fullName>
    </recommendedName>
</protein>
<dbReference type="GO" id="GO:0004252">
    <property type="term" value="F:serine-type endopeptidase activity"/>
    <property type="evidence" value="ECO:0007669"/>
    <property type="project" value="InterPro"/>
</dbReference>
<name>A0A1V0A223_9ACTN</name>
<dbReference type="AlphaFoldDB" id="A0A1V0A223"/>
<gene>
    <name evidence="3" type="ORF">BKM31_24495</name>
</gene>
<dbReference type="RefSeq" id="WP_329607745.1">
    <property type="nucleotide sequence ID" value="NZ_CP017717.1"/>
</dbReference>
<feature type="compositionally biased region" description="Low complexity" evidence="1">
    <location>
        <begin position="103"/>
        <end position="128"/>
    </location>
</feature>
<accession>A0A1V0A223</accession>
<dbReference type="Gene3D" id="3.40.50.1820">
    <property type="entry name" value="alpha/beta hydrolase"/>
    <property type="match status" value="1"/>
</dbReference>
<dbReference type="Pfam" id="PF02897">
    <property type="entry name" value="Peptidase_S9_N"/>
    <property type="match status" value="1"/>
</dbReference>
<proteinExistence type="predicted"/>
<evidence type="ECO:0000259" key="2">
    <source>
        <dbReference type="Pfam" id="PF02897"/>
    </source>
</evidence>
<feature type="domain" description="Peptidase S9A N-terminal" evidence="2">
    <location>
        <begin position="6"/>
        <end position="74"/>
    </location>
</feature>
<evidence type="ECO:0000256" key="1">
    <source>
        <dbReference type="SAM" id="MobiDB-lite"/>
    </source>
</evidence>
<evidence type="ECO:0000313" key="3">
    <source>
        <dbReference type="EMBL" id="AQZ64202.1"/>
    </source>
</evidence>
<keyword evidence="4" id="KW-1185">Reference proteome</keyword>
<dbReference type="EMBL" id="CP017717">
    <property type="protein sequence ID" value="AQZ64202.1"/>
    <property type="molecule type" value="Genomic_DNA"/>
</dbReference>
<dbReference type="Proteomes" id="UP000190797">
    <property type="component" value="Chromosome"/>
</dbReference>
<dbReference type="STRING" id="1909395.BKM31_24495"/>
<evidence type="ECO:0000313" key="4">
    <source>
        <dbReference type="Proteomes" id="UP000190797"/>
    </source>
</evidence>
<organism evidence="3 4">
    <name type="scientific">[Actinomadura] parvosata subsp. kistnae</name>
    <dbReference type="NCBI Taxonomy" id="1909395"/>
    <lineage>
        <taxon>Bacteria</taxon>
        <taxon>Bacillati</taxon>
        <taxon>Actinomycetota</taxon>
        <taxon>Actinomycetes</taxon>
        <taxon>Streptosporangiales</taxon>
        <taxon>Streptosporangiaceae</taxon>
        <taxon>Nonomuraea</taxon>
    </lineage>
</organism>
<feature type="region of interest" description="Disordered" evidence="1">
    <location>
        <begin position="80"/>
        <end position="128"/>
    </location>
</feature>
<dbReference type="SUPFAM" id="SSF50993">
    <property type="entry name" value="Peptidase/esterase 'gauge' domain"/>
    <property type="match status" value="1"/>
</dbReference>
<dbReference type="KEGG" id="noa:BKM31_24495"/>